<dbReference type="AlphaFoldDB" id="A0A177CKM9"/>
<dbReference type="Proteomes" id="UP000077069">
    <property type="component" value="Unassembled WGS sequence"/>
</dbReference>
<dbReference type="RefSeq" id="XP_018038221.1">
    <property type="nucleotide sequence ID" value="XM_018174200.1"/>
</dbReference>
<dbReference type="SUPFAM" id="SSF51735">
    <property type="entry name" value="NAD(P)-binding Rossmann-fold domains"/>
    <property type="match status" value="1"/>
</dbReference>
<dbReference type="PANTHER" id="PTHR43669">
    <property type="entry name" value="5-KETO-D-GLUCONATE 5-REDUCTASE"/>
    <property type="match status" value="1"/>
</dbReference>
<dbReference type="InParanoid" id="A0A177CKM9"/>
<comment type="similarity">
    <text evidence="1">Belongs to the short-chain dehydrogenases/reductases (SDR) family.</text>
</comment>
<protein>
    <submittedName>
        <fullName evidence="3">NAD(P)-binding protein</fullName>
    </submittedName>
</protein>
<organism evidence="3 4">
    <name type="scientific">Paraphaeosphaeria sporulosa</name>
    <dbReference type="NCBI Taxonomy" id="1460663"/>
    <lineage>
        <taxon>Eukaryota</taxon>
        <taxon>Fungi</taxon>
        <taxon>Dikarya</taxon>
        <taxon>Ascomycota</taxon>
        <taxon>Pezizomycotina</taxon>
        <taxon>Dothideomycetes</taxon>
        <taxon>Pleosporomycetidae</taxon>
        <taxon>Pleosporales</taxon>
        <taxon>Massarineae</taxon>
        <taxon>Didymosphaeriaceae</taxon>
        <taxon>Paraphaeosphaeria</taxon>
    </lineage>
</organism>
<dbReference type="InterPro" id="IPR036291">
    <property type="entry name" value="NAD(P)-bd_dom_sf"/>
</dbReference>
<gene>
    <name evidence="3" type="ORF">CC84DRAFT_1087361</name>
</gene>
<evidence type="ECO:0000256" key="1">
    <source>
        <dbReference type="ARBA" id="ARBA00006484"/>
    </source>
</evidence>
<dbReference type="STRING" id="1460663.A0A177CKM9"/>
<dbReference type="EMBL" id="KV441550">
    <property type="protein sequence ID" value="OAG07856.1"/>
    <property type="molecule type" value="Genomic_DNA"/>
</dbReference>
<sequence length="230" mass="24106">MSKPVALILGSGPRVGAAVAAKFASTGYSVAITSRKAAEGKSSEGYLSVKADLSNPSSVSAVFDAVKAEFKAAPSVVIYNAAAFSPPAGDDLFSIPVESLDADLNTNTVSVYAAAKEAVKGWATLTGDSKKVFIYTGNKLNTWVAPMLLTATLGIGKRATSYLIGSADTRYAKDGYRFFYADERNADGSIKGMAIDGEAHADFFAQLASGEGEIPWHATFVKGQGYTKFE</sequence>
<dbReference type="Pfam" id="PF13561">
    <property type="entry name" value="adh_short_C2"/>
    <property type="match status" value="1"/>
</dbReference>
<dbReference type="OrthoDB" id="5336600at2759"/>
<name>A0A177CKM9_9PLEO</name>
<accession>A0A177CKM9</accession>
<dbReference type="PANTHER" id="PTHR43669:SF4">
    <property type="entry name" value="SHORT-CHAIN DEHYDROGENASE"/>
    <property type="match status" value="1"/>
</dbReference>
<reference evidence="3 4" key="1">
    <citation type="submission" date="2016-05" db="EMBL/GenBank/DDBJ databases">
        <title>Comparative analysis of secretome profiles of manganese(II)-oxidizing ascomycete fungi.</title>
        <authorList>
            <consortium name="DOE Joint Genome Institute"/>
            <person name="Zeiner C.A."/>
            <person name="Purvine S.O."/>
            <person name="Zink E.M."/>
            <person name="Wu S."/>
            <person name="Pasa-Tolic L."/>
            <person name="Chaput D.L."/>
            <person name="Haridas S."/>
            <person name="Grigoriev I.V."/>
            <person name="Santelli C.M."/>
            <person name="Hansel C.M."/>
        </authorList>
    </citation>
    <scope>NUCLEOTIDE SEQUENCE [LARGE SCALE GENOMIC DNA]</scope>
    <source>
        <strain evidence="3 4">AP3s5-JAC2a</strain>
    </source>
</reference>
<evidence type="ECO:0000313" key="3">
    <source>
        <dbReference type="EMBL" id="OAG07856.1"/>
    </source>
</evidence>
<keyword evidence="4" id="KW-1185">Reference proteome</keyword>
<keyword evidence="2" id="KW-0560">Oxidoreductase</keyword>
<dbReference type="InterPro" id="IPR002347">
    <property type="entry name" value="SDR_fam"/>
</dbReference>
<dbReference type="GeneID" id="28757686"/>
<dbReference type="GO" id="GO:0016491">
    <property type="term" value="F:oxidoreductase activity"/>
    <property type="evidence" value="ECO:0007669"/>
    <property type="project" value="UniProtKB-KW"/>
</dbReference>
<proteinExistence type="inferred from homology"/>
<evidence type="ECO:0000313" key="4">
    <source>
        <dbReference type="Proteomes" id="UP000077069"/>
    </source>
</evidence>
<dbReference type="Gene3D" id="3.40.50.720">
    <property type="entry name" value="NAD(P)-binding Rossmann-like Domain"/>
    <property type="match status" value="1"/>
</dbReference>
<evidence type="ECO:0000256" key="2">
    <source>
        <dbReference type="ARBA" id="ARBA00023002"/>
    </source>
</evidence>